<comment type="caution">
    <text evidence="9">The sequence shown here is derived from an EMBL/GenBank/DDBJ whole genome shotgun (WGS) entry which is preliminary data.</text>
</comment>
<dbReference type="Pfam" id="PF17244">
    <property type="entry name" value="CDC24_OB3"/>
    <property type="match status" value="1"/>
</dbReference>
<evidence type="ECO:0000259" key="7">
    <source>
        <dbReference type="Pfam" id="PF17245"/>
    </source>
</evidence>
<dbReference type="Gene3D" id="1.25.40.10">
    <property type="entry name" value="Tetratricopeptide repeat domain"/>
    <property type="match status" value="4"/>
</dbReference>
<evidence type="ECO:0000259" key="8">
    <source>
        <dbReference type="Pfam" id="PF17246"/>
    </source>
</evidence>
<dbReference type="OrthoDB" id="10265890at2759"/>
<dbReference type="Pfam" id="PF20431">
    <property type="entry name" value="E_motif"/>
    <property type="match status" value="1"/>
</dbReference>
<dbReference type="EMBL" id="CAJGYO010000002">
    <property type="protein sequence ID" value="CAD6215308.1"/>
    <property type="molecule type" value="Genomic_DNA"/>
</dbReference>
<dbReference type="InterPro" id="IPR035201">
    <property type="entry name" value="Cdc24_OB1"/>
</dbReference>
<proteinExistence type="predicted"/>
<dbReference type="Pfam" id="PF17245">
    <property type="entry name" value="CDC24_OB2"/>
    <property type="match status" value="1"/>
</dbReference>
<dbReference type="InterPro" id="IPR032867">
    <property type="entry name" value="DYW_dom"/>
</dbReference>
<gene>
    <name evidence="9" type="ORF">NCGR_LOCUS10571</name>
</gene>
<feature type="repeat" description="PPR" evidence="3">
    <location>
        <begin position="385"/>
        <end position="419"/>
    </location>
</feature>
<feature type="repeat" description="PPR" evidence="3">
    <location>
        <begin position="147"/>
        <end position="181"/>
    </location>
</feature>
<organism evidence="9 10">
    <name type="scientific">Miscanthus lutarioriparius</name>
    <dbReference type="NCBI Taxonomy" id="422564"/>
    <lineage>
        <taxon>Eukaryota</taxon>
        <taxon>Viridiplantae</taxon>
        <taxon>Streptophyta</taxon>
        <taxon>Embryophyta</taxon>
        <taxon>Tracheophyta</taxon>
        <taxon>Spermatophyta</taxon>
        <taxon>Magnoliopsida</taxon>
        <taxon>Liliopsida</taxon>
        <taxon>Poales</taxon>
        <taxon>Poaceae</taxon>
        <taxon>PACMAD clade</taxon>
        <taxon>Panicoideae</taxon>
        <taxon>Andropogonodae</taxon>
        <taxon>Andropogoneae</taxon>
        <taxon>Saccharinae</taxon>
        <taxon>Miscanthus</taxon>
    </lineage>
</organism>
<protein>
    <recommendedName>
        <fullName evidence="11">Pentatricopeptide repeat-containing protein</fullName>
    </recommendedName>
</protein>
<feature type="domain" description="Cell division control protein 24 OB" evidence="7">
    <location>
        <begin position="786"/>
        <end position="912"/>
    </location>
</feature>
<evidence type="ECO:0008006" key="11">
    <source>
        <dbReference type="Google" id="ProtNLM"/>
    </source>
</evidence>
<feature type="region of interest" description="Disordered" evidence="4">
    <location>
        <begin position="666"/>
        <end position="687"/>
    </location>
</feature>
<evidence type="ECO:0000256" key="3">
    <source>
        <dbReference type="PROSITE-ProRule" id="PRU00708"/>
    </source>
</evidence>
<dbReference type="Pfam" id="PF01535">
    <property type="entry name" value="PPR"/>
    <property type="match status" value="6"/>
</dbReference>
<dbReference type="PROSITE" id="PS51375">
    <property type="entry name" value="PPR"/>
    <property type="match status" value="4"/>
</dbReference>
<evidence type="ECO:0000256" key="4">
    <source>
        <dbReference type="SAM" id="MobiDB-lite"/>
    </source>
</evidence>
<evidence type="ECO:0000259" key="6">
    <source>
        <dbReference type="Pfam" id="PF17244"/>
    </source>
</evidence>
<dbReference type="FunFam" id="1.25.40.10:FF:000090">
    <property type="entry name" value="Pentatricopeptide repeat-containing protein, chloroplastic"/>
    <property type="match status" value="1"/>
</dbReference>
<dbReference type="PANTHER" id="PTHR36033:SF1">
    <property type="entry name" value="NUCLEIC ACID-BINDING PROTEINS SUPERFAMILY"/>
    <property type="match status" value="1"/>
</dbReference>
<dbReference type="GO" id="GO:0008270">
    <property type="term" value="F:zinc ion binding"/>
    <property type="evidence" value="ECO:0007669"/>
    <property type="project" value="InterPro"/>
</dbReference>
<evidence type="ECO:0000259" key="5">
    <source>
        <dbReference type="Pfam" id="PF14432"/>
    </source>
</evidence>
<sequence>MSSSSAAHAAARPVLRTFTALLKLCAARADLATGRAVHAQLTARGLTSESLAATALANMYFKCRRPADARRVFDRMPARDRVAWNALVAGYARNGLPAPAMEAVHAFALRAELDELVNVSTAVLDAYCKCGAVEAARAVFDWMPVRNSVSWNAMIDGYAENGNATEALALFWRMVQEGVDVTDVAVLAALQACGKLGCLDEARRVHELLVSVGLKSNVSVMNALITTYSKCKRADLAVQAFNELGIKKTRISWNAMILGFTQNGCSEDAERLFARMQLENVKPDSFTLVSVIPAVADISDPLQARWIHGYSIRHQLDQDIYVLTALVDMYSKCGRVSIARRLFDSTRDRHVITWNAMIHGYGSHGFGQAAVELFEEMKGTGSLPNETTFLSVLAASSHAGLVDEGRKYFASMKDYGLEPGMEHYGTLVDLLGRAGKLDEAWSFIQNMPIEPGISVYGAMLGACKLHKNVELAEESAQRIFELDPEEGVYHVLLANIYANASMWKDVARVRTAMEKKGLQKTPGWSIIQLKNEVHTFYSGSTNHQHAKEIYARLAKLIEEIKAVGYVPDTDSIHDVEDDVKAQLLNTHSEKLAIAYGLIRTASGTTIQIKKNLRVCNDCHNATKLISLVTGREIIMRDIQRFHHFKDVTLTNHECFYGGDGSMPRNWSAEDGSLQDAVEKPDAAKKKKGSDVRSALTAAFAKYPEKIRSQGHDAANEAGEEQRKSLTSKRKVELAKLMNTKNKRRRLPNTVTIDSIHEKNFLSPNSVLEAVVIDVFVLPGTNIYMLTLGDMWSASTIDLYLHRRYYDCIGQNGILKKGREVMLTGCCLRTAMEGSGHARILPTEYMVILLDEDQDEDALILAAQFCTYSFSSMILEESRNNVPYSFYARIEKIESLEPFRCTERMQVILEDNDDAKMKLVLWGEQTLLANLFSVGSMLALDRPFIANFIDNNHEESQELCLEYGSATQVYMVPIAQQEEQVPFTPTTQVKSQGPRLSCVLTDNVASQVTLPRDLHGSIDFSKYPFRAYVSDLHDKMVGISLFGIVTSVCKVSTSGTTFYLELEDTTGVVLMKLIFIGPWSLGRVGAGHMVYISGLTCALSSNTLEVSWREKEQGSQFVNLSLLPALLNSTCLHNLSPLSDLPRSTNRTHISHVRLDRIDCDSLKVSLFHSICGSVVNEHSGGHQCSFCKCACESACAHGFQLHLTIADDSAEVLAWCVGQTAVEFLQISPDEYLELPEDERAMYLYTLQNESFAVAIANTRKRADGCVVGDEAVPAWEITRAQKCE</sequence>
<dbReference type="InterPro" id="IPR002885">
    <property type="entry name" value="PPR_rpt"/>
</dbReference>
<dbReference type="FunFam" id="1.25.40.10:FF:000663">
    <property type="entry name" value="Uncharacterized protein"/>
    <property type="match status" value="1"/>
</dbReference>
<reference evidence="9" key="1">
    <citation type="submission" date="2020-10" db="EMBL/GenBank/DDBJ databases">
        <authorList>
            <person name="Han B."/>
            <person name="Lu T."/>
            <person name="Zhao Q."/>
            <person name="Huang X."/>
            <person name="Zhao Y."/>
        </authorList>
    </citation>
    <scope>NUCLEOTIDE SEQUENCE</scope>
</reference>
<evidence type="ECO:0000313" key="9">
    <source>
        <dbReference type="EMBL" id="CAD6215308.1"/>
    </source>
</evidence>
<feature type="domain" description="Cell division control protein 24 OB" evidence="8">
    <location>
        <begin position="717"/>
        <end position="781"/>
    </location>
</feature>
<dbReference type="Pfam" id="PF14432">
    <property type="entry name" value="DYW_deaminase"/>
    <property type="match status" value="1"/>
</dbReference>
<dbReference type="InterPro" id="IPR035203">
    <property type="entry name" value="Cdc24_OB3"/>
</dbReference>
<dbReference type="PANTHER" id="PTHR36033">
    <property type="entry name" value="NUCLEIC ACID-BINDING PROTEINS SUPERFAMILY"/>
    <property type="match status" value="1"/>
</dbReference>
<dbReference type="NCBIfam" id="TIGR00756">
    <property type="entry name" value="PPR"/>
    <property type="match status" value="3"/>
</dbReference>
<name>A0A811MUQ9_9POAL</name>
<evidence type="ECO:0000256" key="1">
    <source>
        <dbReference type="ARBA" id="ARBA00022737"/>
    </source>
</evidence>
<evidence type="ECO:0000313" key="10">
    <source>
        <dbReference type="Proteomes" id="UP000604825"/>
    </source>
</evidence>
<dbReference type="InterPro" id="IPR035200">
    <property type="entry name" value="Cdc24_OB2"/>
</dbReference>
<keyword evidence="10" id="KW-1185">Reference proteome</keyword>
<dbReference type="Pfam" id="PF13041">
    <property type="entry name" value="PPR_2"/>
    <property type="match status" value="2"/>
</dbReference>
<dbReference type="Proteomes" id="UP000604825">
    <property type="component" value="Unassembled WGS sequence"/>
</dbReference>
<dbReference type="InterPro" id="IPR011990">
    <property type="entry name" value="TPR-like_helical_dom_sf"/>
</dbReference>
<dbReference type="InterPro" id="IPR046848">
    <property type="entry name" value="E_motif"/>
</dbReference>
<dbReference type="SUPFAM" id="SSF50249">
    <property type="entry name" value="Nucleic acid-binding proteins"/>
    <property type="match status" value="1"/>
</dbReference>
<evidence type="ECO:0000256" key="2">
    <source>
        <dbReference type="ARBA" id="ARBA00022946"/>
    </source>
</evidence>
<feature type="domain" description="DYW" evidence="5">
    <location>
        <begin position="564"/>
        <end position="647"/>
    </location>
</feature>
<feature type="repeat" description="PPR" evidence="3">
    <location>
        <begin position="249"/>
        <end position="283"/>
    </location>
</feature>
<feature type="domain" description="Cell division control protein 24 OB" evidence="6">
    <location>
        <begin position="1030"/>
        <end position="1247"/>
    </location>
</feature>
<dbReference type="Pfam" id="PF17246">
    <property type="entry name" value="CDC24_OB1"/>
    <property type="match status" value="1"/>
</dbReference>
<keyword evidence="2" id="KW-0809">Transit peptide</keyword>
<keyword evidence="1" id="KW-0677">Repeat</keyword>
<accession>A0A811MUQ9</accession>
<feature type="repeat" description="PPR" evidence="3">
    <location>
        <begin position="350"/>
        <end position="384"/>
    </location>
</feature>
<dbReference type="InterPro" id="IPR012340">
    <property type="entry name" value="NA-bd_OB-fold"/>
</dbReference>